<proteinExistence type="predicted"/>
<reference evidence="1 2" key="1">
    <citation type="submission" date="2013-11" db="EMBL/GenBank/DDBJ databases">
        <title>Complete genome sequence of Clostridum sp. M2/40.</title>
        <authorList>
            <person name="Wibberg D."/>
            <person name="Puehler A."/>
            <person name="Schlueter A."/>
        </authorList>
    </citation>
    <scope>NUCLEOTIDE SEQUENCE [LARGE SCALE GENOMIC DNA]</scope>
    <source>
        <strain evidence="2">M2/40</strain>
    </source>
</reference>
<sequence length="200" mass="23420">MEQMKYSASLTSDAFLYFELKQVLKLKKDGIADKDLRKIILEKNIFEYKSAKGGSRVISTVIKRANVLDDTLREMVLTDPINTGKIINLYTIMKTSRIFYEFMDEVIREKLEKNIGFIEKKDINIFFTEKAEQNEIVENWSETTVTKLKQVIFKILFEVGIIEDKISGKLNRLFIEPELRDYLMSQGDKKYLKAMGEYLD</sequence>
<dbReference type="eggNOG" id="ENOG502ZAM1">
    <property type="taxonomic scope" value="Bacteria"/>
</dbReference>
<dbReference type="AlphaFoldDB" id="W6RUV2"/>
<evidence type="ECO:0000313" key="2">
    <source>
        <dbReference type="Proteomes" id="UP000019426"/>
    </source>
</evidence>
<dbReference type="EMBL" id="HG917868">
    <property type="protein sequence ID" value="CDM68441.1"/>
    <property type="molecule type" value="Genomic_DNA"/>
</dbReference>
<dbReference type="PATRIC" id="fig|1216932.3.peg.1271"/>
<accession>W6RUV2</accession>
<dbReference type="KEGG" id="clt:CM240_1277"/>
<dbReference type="InterPro" id="IPR014948">
    <property type="entry name" value="BrxA"/>
</dbReference>
<dbReference type="Proteomes" id="UP000019426">
    <property type="component" value="Chromosome M2/40_rep1"/>
</dbReference>
<evidence type="ECO:0008006" key="3">
    <source>
        <dbReference type="Google" id="ProtNLM"/>
    </source>
</evidence>
<organism evidence="1 2">
    <name type="scientific">Clostridium bornimense</name>
    <dbReference type="NCBI Taxonomy" id="1216932"/>
    <lineage>
        <taxon>Bacteria</taxon>
        <taxon>Bacillati</taxon>
        <taxon>Bacillota</taxon>
        <taxon>Clostridia</taxon>
        <taxon>Eubacteriales</taxon>
        <taxon>Clostridiaceae</taxon>
        <taxon>Clostridium</taxon>
    </lineage>
</organism>
<gene>
    <name evidence="1" type="ORF">CM240_1277</name>
</gene>
<protein>
    <recommendedName>
        <fullName evidence="3">Inner membrane protein</fullName>
    </recommendedName>
</protein>
<evidence type="ECO:0000313" key="1">
    <source>
        <dbReference type="EMBL" id="CDM68441.1"/>
    </source>
</evidence>
<dbReference type="RefSeq" id="WP_044037498.1">
    <property type="nucleotide sequence ID" value="NZ_HG917868.1"/>
</dbReference>
<name>W6RUV2_9CLOT</name>
<dbReference type="Gene3D" id="1.10.3540.10">
    <property type="entry name" value="uncharacterized protein from magnetospirillum magneticum domain"/>
    <property type="match status" value="1"/>
</dbReference>
<dbReference type="InterPro" id="IPR023137">
    <property type="entry name" value="BrxA_sf"/>
</dbReference>
<keyword evidence="2" id="KW-1185">Reference proteome</keyword>
<dbReference type="OrthoDB" id="3078533at2"/>
<dbReference type="HOGENOM" id="CLU_087567_3_0_9"/>
<dbReference type="STRING" id="1216932.CM240_1277"/>
<dbReference type="Pfam" id="PF08849">
    <property type="entry name" value="BrxA"/>
    <property type="match status" value="1"/>
</dbReference>